<reference evidence="1" key="1">
    <citation type="submission" date="2018-03" db="EMBL/GenBank/DDBJ databases">
        <authorList>
            <consortium name="Urmite Genomes"/>
        </authorList>
    </citation>
    <scope>NUCLEOTIDE SEQUENCE [LARGE SCALE GENOMIC DNA]</scope>
    <source>
        <strain evidence="1">IHUMI-27.7</strain>
    </source>
</reference>
<evidence type="ECO:0000313" key="1">
    <source>
        <dbReference type="EMBL" id="SPN79412.1"/>
    </source>
</evidence>
<dbReference type="EMBL" id="LT994651">
    <property type="protein sequence ID" value="SPN79412.1"/>
    <property type="molecule type" value="Genomic_DNA"/>
</dbReference>
<dbReference type="Proteomes" id="UP000273054">
    <property type="component" value="Segment"/>
</dbReference>
<keyword evidence="2" id="KW-1185">Reference proteome</keyword>
<evidence type="ECO:0000313" key="2">
    <source>
        <dbReference type="Proteomes" id="UP000273054"/>
    </source>
</evidence>
<gene>
    <name evidence="1" type="ORF">BRZCDTV_326</name>
</gene>
<organism evidence="1">
    <name type="scientific">Brazilian cedratvirus IHUMI</name>
    <dbReference type="NCBI Taxonomy" id="2126980"/>
    <lineage>
        <taxon>Viruses</taxon>
        <taxon>Pithoviruses</taxon>
        <taxon>Orthocedratvirinae</taxon>
        <taxon>Alphacedratvirus</taxon>
        <taxon>Alphacedratvirus brasiliense</taxon>
    </lineage>
</organism>
<name>A0A2R8FEJ3_9VIRU</name>
<proteinExistence type="predicted"/>
<protein>
    <submittedName>
        <fullName evidence="1">Uncharacterized protein</fullName>
    </submittedName>
</protein>
<sequence>MAGTLRGAVLHKYTYDDIKRLCFTEGSTFGNVFDCEWGVWRDKAVVDFNISPQFFDLITVLSGPQRYLQIASYVKLTPLSGVRIYKDIGVIEGVYEALAGFTEAYFRRDPEMLLWFANRVRPEQERELQKRPFASWNKKKEALETIKLWEDKEKEPLLYYPPEDGAYSFAYLALVLEQGRLDILDKIIHRYFTLPEGFSIEKDIPYTPFWELENNPALYDLPLQDTPEQDFVALISPILLSGDTRIADFFRSIFRDRDFNTTIAEDFLSGYGCLRYHHKPEEAYGMDLRFLNKESYNGRGLGYDYMVESLLYALSHDEQPKDNDRLEGHIGNIPYLQTLLAHVPYGKEKLQEAIFPGSEVLYPLSYAVIQEYL</sequence>
<accession>A0A2R8FEJ3</accession>